<dbReference type="Gene3D" id="3.60.20.40">
    <property type="match status" value="1"/>
</dbReference>
<sequence length="491" mass="50134">MALGVTAAGHPVSVEAGVRAFEAGGNAVDAAIAAVLASFAAEPLLTGLGAGGLMMIAEPDGRATCLDFFVEAPGRGADHSRRAELLPWEVDFGDAVQVFNAGPASAGTYGTAAGLAHASKRFGSLPLCDLTSPAARLAREGVALNAEQAYVVRILEGIVTSTPEVADIFAPGGELLREGGSVCQPELADALDRLGAEGAAPFHTGDIAEMVAAWLAERGGLITAEDLAGYEVVEREPITSSYRGRSILTTPPPSAGGTLVALALGRLGENESDPDPLALVQAMREAQDARTVEFLDGLAEPGFADRFLGARLGSTTHVSTLDANGLACSVTCSNGSSSGVVVPGTGIHLNNMMGEQDLNPHGFHQHPVGRRLPSMMTPTIVLHDGAPVLAVGSAGSNRIRSAILQTIIGVIDHGLTVKEAVEAPRIHFEAGVVYGEPGVDLAGVRELDVAVAEFRAPNLFFGGVQAASRDAAGVLDGAGDSRRGGAAAVAR</sequence>
<evidence type="ECO:0000313" key="4">
    <source>
        <dbReference type="EMBL" id="CAB4866235.1"/>
    </source>
</evidence>
<dbReference type="AlphaFoldDB" id="A0A6J7DBB1"/>
<name>A0A6J7DBB1_9ZZZZ</name>
<dbReference type="PANTHER" id="PTHR43199:SF1">
    <property type="entry name" value="GLUTATHIONE HYDROLASE PROENZYME"/>
    <property type="match status" value="1"/>
</dbReference>
<dbReference type="PRINTS" id="PR01210">
    <property type="entry name" value="GGTRANSPTASE"/>
</dbReference>
<reference evidence="4" key="1">
    <citation type="submission" date="2020-05" db="EMBL/GenBank/DDBJ databases">
        <authorList>
            <person name="Chiriac C."/>
            <person name="Salcher M."/>
            <person name="Ghai R."/>
            <person name="Kavagutti S V."/>
        </authorList>
    </citation>
    <scope>NUCLEOTIDE SEQUENCE</scope>
</reference>
<dbReference type="InterPro" id="IPR051792">
    <property type="entry name" value="GGT_bact"/>
</dbReference>
<keyword evidence="3" id="KW-0865">Zymogen</keyword>
<keyword evidence="1" id="KW-0808">Transferase</keyword>
<gene>
    <name evidence="4" type="ORF">UFOPK3444_00468</name>
</gene>
<evidence type="ECO:0000256" key="3">
    <source>
        <dbReference type="ARBA" id="ARBA00023145"/>
    </source>
</evidence>
<keyword evidence="2" id="KW-0378">Hydrolase</keyword>
<dbReference type="SUPFAM" id="SSF56235">
    <property type="entry name" value="N-terminal nucleophile aminohydrolases (Ntn hydrolases)"/>
    <property type="match status" value="1"/>
</dbReference>
<dbReference type="InterPro" id="IPR043137">
    <property type="entry name" value="GGT_ssub_C"/>
</dbReference>
<evidence type="ECO:0000256" key="2">
    <source>
        <dbReference type="ARBA" id="ARBA00022801"/>
    </source>
</evidence>
<dbReference type="GO" id="GO:0016740">
    <property type="term" value="F:transferase activity"/>
    <property type="evidence" value="ECO:0007669"/>
    <property type="project" value="UniProtKB-KW"/>
</dbReference>
<protein>
    <submittedName>
        <fullName evidence="4">Unannotated protein</fullName>
    </submittedName>
</protein>
<dbReference type="Pfam" id="PF01019">
    <property type="entry name" value="G_glu_transpept"/>
    <property type="match status" value="2"/>
</dbReference>
<dbReference type="GO" id="GO:0016787">
    <property type="term" value="F:hydrolase activity"/>
    <property type="evidence" value="ECO:0007669"/>
    <property type="project" value="UniProtKB-KW"/>
</dbReference>
<organism evidence="4">
    <name type="scientific">freshwater metagenome</name>
    <dbReference type="NCBI Taxonomy" id="449393"/>
    <lineage>
        <taxon>unclassified sequences</taxon>
        <taxon>metagenomes</taxon>
        <taxon>ecological metagenomes</taxon>
    </lineage>
</organism>
<proteinExistence type="predicted"/>
<evidence type="ECO:0000256" key="1">
    <source>
        <dbReference type="ARBA" id="ARBA00022679"/>
    </source>
</evidence>
<dbReference type="InterPro" id="IPR029055">
    <property type="entry name" value="Ntn_hydrolases_N"/>
</dbReference>
<dbReference type="EMBL" id="CAFBLU010000005">
    <property type="protein sequence ID" value="CAB4866235.1"/>
    <property type="molecule type" value="Genomic_DNA"/>
</dbReference>
<dbReference type="PANTHER" id="PTHR43199">
    <property type="entry name" value="GLUTATHIONE HYDROLASE"/>
    <property type="match status" value="1"/>
</dbReference>
<accession>A0A6J7DBB1</accession>